<evidence type="ECO:0000313" key="8">
    <source>
        <dbReference type="Proteomes" id="UP000823615"/>
    </source>
</evidence>
<keyword evidence="3 6" id="KW-1133">Transmembrane helix</keyword>
<keyword evidence="2 6" id="KW-0812">Transmembrane</keyword>
<dbReference type="PANTHER" id="PTHR20855">
    <property type="entry name" value="ADIPOR/PROGESTIN RECEPTOR-RELATED"/>
    <property type="match status" value="1"/>
</dbReference>
<evidence type="ECO:0000256" key="3">
    <source>
        <dbReference type="ARBA" id="ARBA00022989"/>
    </source>
</evidence>
<dbReference type="PANTHER" id="PTHR20855:SF129">
    <property type="entry name" value="HEMOLYSIN-3 HOMOLOG"/>
    <property type="match status" value="1"/>
</dbReference>
<protein>
    <submittedName>
        <fullName evidence="7">Hemolysin III family protein</fullName>
    </submittedName>
</protein>
<dbReference type="GO" id="GO:0016020">
    <property type="term" value="C:membrane"/>
    <property type="evidence" value="ECO:0007669"/>
    <property type="project" value="UniProtKB-SubCell"/>
</dbReference>
<feature type="transmembrane region" description="Helical" evidence="6">
    <location>
        <begin position="170"/>
        <end position="189"/>
    </location>
</feature>
<evidence type="ECO:0000313" key="7">
    <source>
        <dbReference type="EMBL" id="MBO8435909.1"/>
    </source>
</evidence>
<dbReference type="Pfam" id="PF03006">
    <property type="entry name" value="HlyIII"/>
    <property type="match status" value="1"/>
</dbReference>
<reference evidence="7" key="1">
    <citation type="submission" date="2020-10" db="EMBL/GenBank/DDBJ databases">
        <authorList>
            <person name="Gilroy R."/>
        </authorList>
    </citation>
    <scope>NUCLEOTIDE SEQUENCE</scope>
    <source>
        <strain evidence="7">7293</strain>
    </source>
</reference>
<evidence type="ECO:0000256" key="5">
    <source>
        <dbReference type="PIRSR" id="PIRSR604254-1"/>
    </source>
</evidence>
<comment type="subcellular location">
    <subcellularLocation>
        <location evidence="1">Membrane</location>
        <topology evidence="1">Multi-pass membrane protein</topology>
    </subcellularLocation>
</comment>
<dbReference type="InterPro" id="IPR004254">
    <property type="entry name" value="AdipoR/HlyIII-related"/>
</dbReference>
<sequence>MGTWISENITLPLAVTISEEKENAISHFIGLILALPGVLLTVLSSSPEGHPYAKAGMIIFAITNVILYASSTLYHYLKPGTLKKFFRVMDHSSIYILIAGSYTPILLYIGSPVTKWYAVGIWAVTVLGIFLTIRFWGKFYAIHVALYVIMGWSVLSIYNSVFPFIPDGLFPYVLSGGLVYTSGLFFYAVKRIPHHHLLWHIFVLAGSVLFFIGYYLTLLA</sequence>
<accession>A0A9D9DXM5</accession>
<feature type="transmembrane region" description="Helical" evidence="6">
    <location>
        <begin position="116"/>
        <end position="133"/>
    </location>
</feature>
<feature type="transmembrane region" description="Helical" evidence="6">
    <location>
        <begin position="24"/>
        <end position="43"/>
    </location>
</feature>
<evidence type="ECO:0000256" key="1">
    <source>
        <dbReference type="ARBA" id="ARBA00004141"/>
    </source>
</evidence>
<proteinExistence type="predicted"/>
<evidence type="ECO:0000256" key="6">
    <source>
        <dbReference type="SAM" id="Phobius"/>
    </source>
</evidence>
<dbReference type="Proteomes" id="UP000823615">
    <property type="component" value="Unassembled WGS sequence"/>
</dbReference>
<keyword evidence="4 6" id="KW-0472">Membrane</keyword>
<gene>
    <name evidence="7" type="ORF">IAA97_02905</name>
</gene>
<feature type="binding site" evidence="5">
    <location>
        <position position="200"/>
    </location>
    <ligand>
        <name>Zn(2+)</name>
        <dbReference type="ChEBI" id="CHEBI:29105"/>
    </ligand>
</feature>
<reference evidence="7" key="2">
    <citation type="journal article" date="2021" name="PeerJ">
        <title>Extensive microbial diversity within the chicken gut microbiome revealed by metagenomics and culture.</title>
        <authorList>
            <person name="Gilroy R."/>
            <person name="Ravi A."/>
            <person name="Getino M."/>
            <person name="Pursley I."/>
            <person name="Horton D.L."/>
            <person name="Alikhan N.F."/>
            <person name="Baker D."/>
            <person name="Gharbi K."/>
            <person name="Hall N."/>
            <person name="Watson M."/>
            <person name="Adriaenssens E.M."/>
            <person name="Foster-Nyarko E."/>
            <person name="Jarju S."/>
            <person name="Secka A."/>
            <person name="Antonio M."/>
            <person name="Oren A."/>
            <person name="Chaudhuri R.R."/>
            <person name="La Ragione R."/>
            <person name="Hildebrand F."/>
            <person name="Pallen M.J."/>
        </authorList>
    </citation>
    <scope>NUCLEOTIDE SEQUENCE</scope>
    <source>
        <strain evidence="7">7293</strain>
    </source>
</reference>
<feature type="transmembrane region" description="Helical" evidence="6">
    <location>
        <begin position="55"/>
        <end position="76"/>
    </location>
</feature>
<feature type="transmembrane region" description="Helical" evidence="6">
    <location>
        <begin position="140"/>
        <end position="158"/>
    </location>
</feature>
<dbReference type="AlphaFoldDB" id="A0A9D9DXM5"/>
<evidence type="ECO:0000256" key="4">
    <source>
        <dbReference type="ARBA" id="ARBA00023136"/>
    </source>
</evidence>
<evidence type="ECO:0000256" key="2">
    <source>
        <dbReference type="ARBA" id="ARBA00022692"/>
    </source>
</evidence>
<dbReference type="EMBL" id="JADIMT010000038">
    <property type="protein sequence ID" value="MBO8435909.1"/>
    <property type="molecule type" value="Genomic_DNA"/>
</dbReference>
<keyword evidence="5" id="KW-0862">Zinc</keyword>
<feature type="transmembrane region" description="Helical" evidence="6">
    <location>
        <begin position="88"/>
        <end position="110"/>
    </location>
</feature>
<dbReference type="GO" id="GO:0046872">
    <property type="term" value="F:metal ion binding"/>
    <property type="evidence" value="ECO:0007669"/>
    <property type="project" value="UniProtKB-KW"/>
</dbReference>
<name>A0A9D9DXM5_9SPIO</name>
<feature type="binding site" evidence="5">
    <location>
        <position position="75"/>
    </location>
    <ligand>
        <name>Zn(2+)</name>
        <dbReference type="ChEBI" id="CHEBI:29105"/>
    </ligand>
</feature>
<organism evidence="7 8">
    <name type="scientific">Candidatus Ornithospirochaeta stercoripullorum</name>
    <dbReference type="NCBI Taxonomy" id="2840899"/>
    <lineage>
        <taxon>Bacteria</taxon>
        <taxon>Pseudomonadati</taxon>
        <taxon>Spirochaetota</taxon>
        <taxon>Spirochaetia</taxon>
        <taxon>Spirochaetales</taxon>
        <taxon>Spirochaetaceae</taxon>
        <taxon>Spirochaetaceae incertae sedis</taxon>
        <taxon>Candidatus Ornithospirochaeta</taxon>
    </lineage>
</organism>
<feature type="binding site" evidence="5">
    <location>
        <position position="196"/>
    </location>
    <ligand>
        <name>Zn(2+)</name>
        <dbReference type="ChEBI" id="CHEBI:29105"/>
    </ligand>
</feature>
<keyword evidence="5" id="KW-0479">Metal-binding</keyword>
<feature type="transmembrane region" description="Helical" evidence="6">
    <location>
        <begin position="196"/>
        <end position="216"/>
    </location>
</feature>
<comment type="caution">
    <text evidence="7">The sequence shown here is derived from an EMBL/GenBank/DDBJ whole genome shotgun (WGS) entry which is preliminary data.</text>
</comment>